<keyword evidence="2" id="KW-1185">Reference proteome</keyword>
<proteinExistence type="predicted"/>
<dbReference type="EMBL" id="JAEEGA010000033">
    <property type="protein sequence ID" value="MBP1044578.1"/>
    <property type="molecule type" value="Genomic_DNA"/>
</dbReference>
<reference evidence="1" key="1">
    <citation type="submission" date="2020-12" db="EMBL/GenBank/DDBJ databases">
        <title>Vagococcus allomyrinae sp. nov. and Enterococcus lavae sp. nov., isolated from the larvae of Allomyrina dichotoma.</title>
        <authorList>
            <person name="Lee S.D."/>
        </authorList>
    </citation>
    <scope>NUCLEOTIDE SEQUENCE</scope>
    <source>
        <strain evidence="1">BWB3-3</strain>
    </source>
</reference>
<name>A0A940SZM6_9ENTE</name>
<comment type="caution">
    <text evidence="1">The sequence shown here is derived from an EMBL/GenBank/DDBJ whole genome shotgun (WGS) entry which is preliminary data.</text>
</comment>
<dbReference type="RefSeq" id="WP_209533135.1">
    <property type="nucleotide sequence ID" value="NZ_JAEEGA010000033.1"/>
</dbReference>
<dbReference type="Proteomes" id="UP000674938">
    <property type="component" value="Unassembled WGS sequence"/>
</dbReference>
<sequence>MSGIPTKFKEELEEMNMIYATIQDIRVFKNNYDQLLLNKCTRDNLGRIVGDYPWGFVSGRIKGKLMENNLSEGMTVEIDFSEFDTIADPDNRMVNCGQVKHRYSTAEPYWRLSYE</sequence>
<protein>
    <submittedName>
        <fullName evidence="1">Uncharacterized protein</fullName>
    </submittedName>
</protein>
<evidence type="ECO:0000313" key="2">
    <source>
        <dbReference type="Proteomes" id="UP000674938"/>
    </source>
</evidence>
<gene>
    <name evidence="1" type="ORF">I6N95_26565</name>
</gene>
<accession>A0A940SZM6</accession>
<organism evidence="1 2">
    <name type="scientific">Vagococcus allomyrinae</name>
    <dbReference type="NCBI Taxonomy" id="2794353"/>
    <lineage>
        <taxon>Bacteria</taxon>
        <taxon>Bacillati</taxon>
        <taxon>Bacillota</taxon>
        <taxon>Bacilli</taxon>
        <taxon>Lactobacillales</taxon>
        <taxon>Enterococcaceae</taxon>
        <taxon>Vagococcus</taxon>
    </lineage>
</organism>
<evidence type="ECO:0000313" key="1">
    <source>
        <dbReference type="EMBL" id="MBP1044578.1"/>
    </source>
</evidence>
<dbReference type="AlphaFoldDB" id="A0A940SZM6"/>